<organism evidence="1 2">
    <name type="scientific">Pseudovibrio japonicus</name>
    <dbReference type="NCBI Taxonomy" id="366534"/>
    <lineage>
        <taxon>Bacteria</taxon>
        <taxon>Pseudomonadati</taxon>
        <taxon>Pseudomonadota</taxon>
        <taxon>Alphaproteobacteria</taxon>
        <taxon>Hyphomicrobiales</taxon>
        <taxon>Stappiaceae</taxon>
        <taxon>Pseudovibrio</taxon>
    </lineage>
</organism>
<accession>A0ABQ3E081</accession>
<evidence type="ECO:0008006" key="3">
    <source>
        <dbReference type="Google" id="ProtNLM"/>
    </source>
</evidence>
<evidence type="ECO:0000313" key="1">
    <source>
        <dbReference type="EMBL" id="GHB19628.1"/>
    </source>
</evidence>
<gene>
    <name evidence="1" type="ORF">GCM10007094_04450</name>
</gene>
<comment type="caution">
    <text evidence="1">The sequence shown here is derived from an EMBL/GenBank/DDBJ whole genome shotgun (WGS) entry which is preliminary data.</text>
</comment>
<name>A0ABQ3E081_9HYPH</name>
<evidence type="ECO:0000313" key="2">
    <source>
        <dbReference type="Proteomes" id="UP000637980"/>
    </source>
</evidence>
<dbReference type="EMBL" id="BMXE01000001">
    <property type="protein sequence ID" value="GHB19628.1"/>
    <property type="molecule type" value="Genomic_DNA"/>
</dbReference>
<reference evidence="2" key="1">
    <citation type="journal article" date="2019" name="Int. J. Syst. Evol. Microbiol.">
        <title>The Global Catalogue of Microorganisms (GCM) 10K type strain sequencing project: providing services to taxonomists for standard genome sequencing and annotation.</title>
        <authorList>
            <consortium name="The Broad Institute Genomics Platform"/>
            <consortium name="The Broad Institute Genome Sequencing Center for Infectious Disease"/>
            <person name="Wu L."/>
            <person name="Ma J."/>
        </authorList>
    </citation>
    <scope>NUCLEOTIDE SEQUENCE [LARGE SCALE GENOMIC DNA]</scope>
    <source>
        <strain evidence="2">KCTC 12861</strain>
    </source>
</reference>
<dbReference type="Proteomes" id="UP000637980">
    <property type="component" value="Unassembled WGS sequence"/>
</dbReference>
<sequence>MYEELALQQLSLVSAASRLKVAQLLCPITYAPEAVLKALANDHDQNIGDYVSSNFKSHSASQLRASHLEQSQSDLVRHFLESAPISSNLDLAASLTGPSASEDAVETLAQNEIQELVRRGLKYGHTSMIDQLAQACGLTADQVHQCCAHASPDGFIVLLVGLGVPARFVDQLLVRFWGTLIDLNSMRDLQQSAAGIDRKVAGQLIRHWSKTAVQASYRSVFERTETATRDLKTQGASLTRPTHNHAELATLKA</sequence>
<protein>
    <recommendedName>
        <fullName evidence="3">DUF2336 domain-containing protein</fullName>
    </recommendedName>
</protein>
<keyword evidence="2" id="KW-1185">Reference proteome</keyword>
<proteinExistence type="predicted"/>